<evidence type="ECO:0000313" key="1">
    <source>
        <dbReference type="EMBL" id="RHN05324.1"/>
    </source>
</evidence>
<proteinExistence type="predicted"/>
<evidence type="ECO:0000313" key="2">
    <source>
        <dbReference type="Proteomes" id="UP000283586"/>
    </source>
</evidence>
<sequence length="32" mass="4117">NIDHLITLHQRKCNWLKKLKEYMLKNIFQRYK</sequence>
<keyword evidence="1" id="KW-0378">Hydrolase</keyword>
<feature type="non-terminal residue" evidence="1">
    <location>
        <position position="1"/>
    </location>
</feature>
<reference evidence="1 2" key="1">
    <citation type="submission" date="2018-08" db="EMBL/GenBank/DDBJ databases">
        <title>A genome reference for cultivated species of the human gut microbiota.</title>
        <authorList>
            <person name="Zou Y."/>
            <person name="Xue W."/>
            <person name="Luo G."/>
        </authorList>
    </citation>
    <scope>NUCLEOTIDE SEQUENCE [LARGE SCALE GENOMIC DNA]</scope>
    <source>
        <strain evidence="1 2">AF31-21AC</strain>
    </source>
</reference>
<dbReference type="EMBL" id="QRQN01000020">
    <property type="protein sequence ID" value="RHN05324.1"/>
    <property type="molecule type" value="Genomic_DNA"/>
</dbReference>
<keyword evidence="1" id="KW-0255">Endonuclease</keyword>
<organism evidence="1 2">
    <name type="scientific">Roseburia intestinalis</name>
    <dbReference type="NCBI Taxonomy" id="166486"/>
    <lineage>
        <taxon>Bacteria</taxon>
        <taxon>Bacillati</taxon>
        <taxon>Bacillota</taxon>
        <taxon>Clostridia</taxon>
        <taxon>Lachnospirales</taxon>
        <taxon>Lachnospiraceae</taxon>
        <taxon>Roseburia</taxon>
    </lineage>
</organism>
<gene>
    <name evidence="1" type="ORF">DWZ31_14660</name>
</gene>
<dbReference type="AlphaFoldDB" id="A0A415TQV2"/>
<name>A0A415TQV2_9FIRM</name>
<protein>
    <submittedName>
        <fullName evidence="1">Restriction endonuclease subunit S</fullName>
    </submittedName>
</protein>
<dbReference type="Proteomes" id="UP000283586">
    <property type="component" value="Unassembled WGS sequence"/>
</dbReference>
<keyword evidence="1" id="KW-0540">Nuclease</keyword>
<dbReference type="GO" id="GO:0004519">
    <property type="term" value="F:endonuclease activity"/>
    <property type="evidence" value="ECO:0007669"/>
    <property type="project" value="UniProtKB-KW"/>
</dbReference>
<accession>A0A415TQV2</accession>
<comment type="caution">
    <text evidence="1">The sequence shown here is derived from an EMBL/GenBank/DDBJ whole genome shotgun (WGS) entry which is preliminary data.</text>
</comment>